<keyword evidence="1" id="KW-0812">Transmembrane</keyword>
<dbReference type="InterPro" id="IPR045339">
    <property type="entry name" value="DUF6534"/>
</dbReference>
<keyword evidence="1" id="KW-0472">Membrane</keyword>
<evidence type="ECO:0000259" key="2">
    <source>
        <dbReference type="Pfam" id="PF20152"/>
    </source>
</evidence>
<evidence type="ECO:0000313" key="3">
    <source>
        <dbReference type="EMBL" id="KAF9475337.1"/>
    </source>
</evidence>
<evidence type="ECO:0000313" key="4">
    <source>
        <dbReference type="Proteomes" id="UP000807469"/>
    </source>
</evidence>
<name>A0A9P5YT63_9AGAR</name>
<gene>
    <name evidence="3" type="ORF">BDN70DRAFT_935941</name>
</gene>
<keyword evidence="1" id="KW-1133">Transmembrane helix</keyword>
<dbReference type="OrthoDB" id="2535105at2759"/>
<organism evidence="3 4">
    <name type="scientific">Pholiota conissans</name>
    <dbReference type="NCBI Taxonomy" id="109636"/>
    <lineage>
        <taxon>Eukaryota</taxon>
        <taxon>Fungi</taxon>
        <taxon>Dikarya</taxon>
        <taxon>Basidiomycota</taxon>
        <taxon>Agaricomycotina</taxon>
        <taxon>Agaricomycetes</taxon>
        <taxon>Agaricomycetidae</taxon>
        <taxon>Agaricales</taxon>
        <taxon>Agaricineae</taxon>
        <taxon>Strophariaceae</taxon>
        <taxon>Pholiota</taxon>
    </lineage>
</organism>
<reference evidence="3" key="1">
    <citation type="submission" date="2020-11" db="EMBL/GenBank/DDBJ databases">
        <authorList>
            <consortium name="DOE Joint Genome Institute"/>
            <person name="Ahrendt S."/>
            <person name="Riley R."/>
            <person name="Andreopoulos W."/>
            <person name="Labutti K."/>
            <person name="Pangilinan J."/>
            <person name="Ruiz-Duenas F.J."/>
            <person name="Barrasa J.M."/>
            <person name="Sanchez-Garcia M."/>
            <person name="Camarero S."/>
            <person name="Miyauchi S."/>
            <person name="Serrano A."/>
            <person name="Linde D."/>
            <person name="Babiker R."/>
            <person name="Drula E."/>
            <person name="Ayuso-Fernandez I."/>
            <person name="Pacheco R."/>
            <person name="Padilla G."/>
            <person name="Ferreira P."/>
            <person name="Barriuso J."/>
            <person name="Kellner H."/>
            <person name="Castanera R."/>
            <person name="Alfaro M."/>
            <person name="Ramirez L."/>
            <person name="Pisabarro A.G."/>
            <person name="Kuo A."/>
            <person name="Tritt A."/>
            <person name="Lipzen A."/>
            <person name="He G."/>
            <person name="Yan M."/>
            <person name="Ng V."/>
            <person name="Cullen D."/>
            <person name="Martin F."/>
            <person name="Rosso M.-N."/>
            <person name="Henrissat B."/>
            <person name="Hibbett D."/>
            <person name="Martinez A.T."/>
            <person name="Grigoriev I.V."/>
        </authorList>
    </citation>
    <scope>NUCLEOTIDE SEQUENCE</scope>
    <source>
        <strain evidence="3">CIRM-BRFM 674</strain>
    </source>
</reference>
<comment type="caution">
    <text evidence="3">The sequence shown here is derived from an EMBL/GenBank/DDBJ whole genome shotgun (WGS) entry which is preliminary data.</text>
</comment>
<dbReference type="PANTHER" id="PTHR40465">
    <property type="entry name" value="CHROMOSOME 1, WHOLE GENOME SHOTGUN SEQUENCE"/>
    <property type="match status" value="1"/>
</dbReference>
<feature type="transmembrane region" description="Helical" evidence="1">
    <location>
        <begin position="202"/>
        <end position="224"/>
    </location>
</feature>
<feature type="transmembrane region" description="Helical" evidence="1">
    <location>
        <begin position="94"/>
        <end position="115"/>
    </location>
</feature>
<feature type="transmembrane region" description="Helical" evidence="1">
    <location>
        <begin position="122"/>
        <end position="142"/>
    </location>
</feature>
<feature type="domain" description="DUF6534" evidence="2">
    <location>
        <begin position="170"/>
        <end position="256"/>
    </location>
</feature>
<feature type="transmembrane region" description="Helical" evidence="1">
    <location>
        <begin position="15"/>
        <end position="39"/>
    </location>
</feature>
<evidence type="ECO:0000256" key="1">
    <source>
        <dbReference type="SAM" id="Phobius"/>
    </source>
</evidence>
<proteinExistence type="predicted"/>
<dbReference type="AlphaFoldDB" id="A0A9P5YT63"/>
<dbReference type="PANTHER" id="PTHR40465:SF1">
    <property type="entry name" value="DUF6534 DOMAIN-CONTAINING PROTEIN"/>
    <property type="match status" value="1"/>
</dbReference>
<dbReference type="Proteomes" id="UP000807469">
    <property type="component" value="Unassembled WGS sequence"/>
</dbReference>
<protein>
    <recommendedName>
        <fullName evidence="2">DUF6534 domain-containing protein</fullName>
    </recommendedName>
</protein>
<feature type="transmembrane region" description="Helical" evidence="1">
    <location>
        <begin position="162"/>
        <end position="181"/>
    </location>
</feature>
<dbReference type="EMBL" id="MU155336">
    <property type="protein sequence ID" value="KAF9475337.1"/>
    <property type="molecule type" value="Genomic_DNA"/>
</dbReference>
<keyword evidence="4" id="KW-1185">Reference proteome</keyword>
<dbReference type="Pfam" id="PF20152">
    <property type="entry name" value="DUF6534"/>
    <property type="match status" value="1"/>
</dbReference>
<feature type="transmembrane region" description="Helical" evidence="1">
    <location>
        <begin position="51"/>
        <end position="74"/>
    </location>
</feature>
<sequence length="391" mass="42875">MSIFGIFKINLNQSYGAYLIGTFISNILLGITCLQTYTYFRTYKDGFFTKLLVATLLILELLHGALSMHVIYFYLITNFLDPLELFKPNWSIKVTFGVTGLIVLIVHTSYALRIYYVSGKRLLIAIFVAFLSLVNAGLGWSLTIYLFRNPQVTGPEGIPNDIAQAILISSAVADFVIAGTLGYYLNKARSGIKQTDKIIDRLIVYTVNNGLLTSLVDIIALIFVYKFPDALYSVAVSQIIGKMYANSWMATLNSRKQHNAPSTSTRSNEVLSFGVSAFGAASNPEASMQRVSTHGINSETFREDWPGSCIAVGRLGVVLTPNSHHLHPPTLLIASPSELALILHSHLGRSPTPHIPHLSFLAFLSSSILFEEQPGLPGRQAQLPAASSTTL</sequence>
<accession>A0A9P5YT63</accession>